<dbReference type="Gene3D" id="3.40.50.850">
    <property type="entry name" value="Isochorismatase-like"/>
    <property type="match status" value="1"/>
</dbReference>
<keyword evidence="8" id="KW-0732">Signal</keyword>
<keyword evidence="3" id="KW-0479">Metal-binding</keyword>
<evidence type="ECO:0000256" key="8">
    <source>
        <dbReference type="SAM" id="SignalP"/>
    </source>
</evidence>
<evidence type="ECO:0000256" key="4">
    <source>
        <dbReference type="ARBA" id="ARBA00022801"/>
    </source>
</evidence>
<protein>
    <recommendedName>
        <fullName evidence="6">nicotinamidase</fullName>
        <ecNumber evidence="6">3.5.1.19</ecNumber>
    </recommendedName>
    <alternativeName>
        <fullName evidence="7">Nicotinamide deamidase</fullName>
    </alternativeName>
</protein>
<dbReference type="InterPro" id="IPR052347">
    <property type="entry name" value="Isochorismatase_Nicotinamidase"/>
</dbReference>
<evidence type="ECO:0000256" key="7">
    <source>
        <dbReference type="ARBA" id="ARBA00043224"/>
    </source>
</evidence>
<name>A0AAV2H3J0_LYMST</name>
<organism evidence="10 11">
    <name type="scientific">Lymnaea stagnalis</name>
    <name type="common">Great pond snail</name>
    <name type="synonym">Helix stagnalis</name>
    <dbReference type="NCBI Taxonomy" id="6523"/>
    <lineage>
        <taxon>Eukaryota</taxon>
        <taxon>Metazoa</taxon>
        <taxon>Spiralia</taxon>
        <taxon>Lophotrochozoa</taxon>
        <taxon>Mollusca</taxon>
        <taxon>Gastropoda</taxon>
        <taxon>Heterobranchia</taxon>
        <taxon>Euthyneura</taxon>
        <taxon>Panpulmonata</taxon>
        <taxon>Hygrophila</taxon>
        <taxon>Lymnaeoidea</taxon>
        <taxon>Lymnaeidae</taxon>
        <taxon>Lymnaea</taxon>
    </lineage>
</organism>
<keyword evidence="4" id="KW-0378">Hydrolase</keyword>
<dbReference type="GO" id="GO:0008936">
    <property type="term" value="F:nicotinamidase activity"/>
    <property type="evidence" value="ECO:0007669"/>
    <property type="project" value="UniProtKB-EC"/>
</dbReference>
<dbReference type="SUPFAM" id="SSF52499">
    <property type="entry name" value="Isochorismatase-like hydrolases"/>
    <property type="match status" value="1"/>
</dbReference>
<evidence type="ECO:0000256" key="5">
    <source>
        <dbReference type="ARBA" id="ARBA00037900"/>
    </source>
</evidence>
<comment type="pathway">
    <text evidence="5">Cofactor biosynthesis; nicotinate biosynthesis; nicotinate from nicotinamide: step 1/1.</text>
</comment>
<reference evidence="10 11" key="1">
    <citation type="submission" date="2024-04" db="EMBL/GenBank/DDBJ databases">
        <authorList>
            <consortium name="Genoscope - CEA"/>
            <person name="William W."/>
        </authorList>
    </citation>
    <scope>NUCLEOTIDE SEQUENCE [LARGE SCALE GENOMIC DNA]</scope>
</reference>
<evidence type="ECO:0000313" key="10">
    <source>
        <dbReference type="EMBL" id="CAL1526789.1"/>
    </source>
</evidence>
<comment type="caution">
    <text evidence="10">The sequence shown here is derived from an EMBL/GenBank/DDBJ whole genome shotgun (WGS) entry which is preliminary data.</text>
</comment>
<evidence type="ECO:0000313" key="11">
    <source>
        <dbReference type="Proteomes" id="UP001497497"/>
    </source>
</evidence>
<evidence type="ECO:0000256" key="3">
    <source>
        <dbReference type="ARBA" id="ARBA00022723"/>
    </source>
</evidence>
<gene>
    <name evidence="10" type="ORF">GSLYS_00000966001</name>
</gene>
<evidence type="ECO:0000256" key="2">
    <source>
        <dbReference type="ARBA" id="ARBA00022642"/>
    </source>
</evidence>
<feature type="chain" id="PRO_5043573089" description="nicotinamidase" evidence="8">
    <location>
        <begin position="22"/>
        <end position="303"/>
    </location>
</feature>
<dbReference type="Proteomes" id="UP001497497">
    <property type="component" value="Unassembled WGS sequence"/>
</dbReference>
<proteinExistence type="inferred from homology"/>
<dbReference type="EMBL" id="CAXITT010000009">
    <property type="protein sequence ID" value="CAL1526789.1"/>
    <property type="molecule type" value="Genomic_DNA"/>
</dbReference>
<feature type="domain" description="Isochorismatase-like" evidence="9">
    <location>
        <begin position="30"/>
        <end position="263"/>
    </location>
</feature>
<dbReference type="InterPro" id="IPR036380">
    <property type="entry name" value="Isochorismatase-like_sf"/>
</dbReference>
<dbReference type="PANTHER" id="PTHR11080:SF2">
    <property type="entry name" value="LD05707P"/>
    <property type="match status" value="1"/>
</dbReference>
<evidence type="ECO:0000256" key="1">
    <source>
        <dbReference type="ARBA" id="ARBA00006336"/>
    </source>
</evidence>
<dbReference type="InterPro" id="IPR000868">
    <property type="entry name" value="Isochorismatase-like_dom"/>
</dbReference>
<dbReference type="PANTHER" id="PTHR11080">
    <property type="entry name" value="PYRAZINAMIDASE/NICOTINAMIDASE"/>
    <property type="match status" value="1"/>
</dbReference>
<dbReference type="AlphaFoldDB" id="A0AAV2H3J0"/>
<feature type="signal peptide" evidence="8">
    <location>
        <begin position="1"/>
        <end position="21"/>
    </location>
</feature>
<dbReference type="CDD" id="cd01011">
    <property type="entry name" value="nicotinamidase"/>
    <property type="match status" value="1"/>
</dbReference>
<sequence>MGVNDVINVFFILTLSLRVQCQAVADMRAAMLIIDIQTCFLPAGSLAIEQADIIIPIINDLRKDSGKLFKLVVLSQDWHCPKHVSFASSHPGKKPFETAPLRYFSNGTLCYDNTNQTKVPGVLTCPAADETRHLEQMLWPDHCVEDVTSGPTSSNISKELTVTASDVIIKKGTHCQIDSYSAFYDNGRFSATELDAILKSNGIDTVFVMGLALDFCVKYTALDAKQLGYKTYTVVDASMAVAKDTEKKALGEMDAAGVELITSHKVWDILTGKGKSNTAVRLTLEGTHLLTLTSHVLLLRFYL</sequence>
<keyword evidence="11" id="KW-1185">Reference proteome</keyword>
<evidence type="ECO:0000256" key="6">
    <source>
        <dbReference type="ARBA" id="ARBA00039017"/>
    </source>
</evidence>
<accession>A0AAV2H3J0</accession>
<comment type="similarity">
    <text evidence="1">Belongs to the isochorismatase family.</text>
</comment>
<dbReference type="Pfam" id="PF00857">
    <property type="entry name" value="Isochorismatase"/>
    <property type="match status" value="1"/>
</dbReference>
<keyword evidence="2" id="KW-0662">Pyridine nucleotide biosynthesis</keyword>
<dbReference type="GO" id="GO:0046872">
    <property type="term" value="F:metal ion binding"/>
    <property type="evidence" value="ECO:0007669"/>
    <property type="project" value="UniProtKB-KW"/>
</dbReference>
<dbReference type="GO" id="GO:0019363">
    <property type="term" value="P:pyridine nucleotide biosynthetic process"/>
    <property type="evidence" value="ECO:0007669"/>
    <property type="project" value="UniProtKB-KW"/>
</dbReference>
<dbReference type="EC" id="3.5.1.19" evidence="6"/>
<evidence type="ECO:0000259" key="9">
    <source>
        <dbReference type="Pfam" id="PF00857"/>
    </source>
</evidence>